<feature type="transmembrane region" description="Helical" evidence="2">
    <location>
        <begin position="667"/>
        <end position="688"/>
    </location>
</feature>
<feature type="compositionally biased region" description="Acidic residues" evidence="1">
    <location>
        <begin position="903"/>
        <end position="917"/>
    </location>
</feature>
<evidence type="ECO:0000256" key="2">
    <source>
        <dbReference type="SAM" id="Phobius"/>
    </source>
</evidence>
<feature type="region of interest" description="Disordered" evidence="1">
    <location>
        <begin position="894"/>
        <end position="917"/>
    </location>
</feature>
<comment type="caution">
    <text evidence="3">The sequence shown here is derived from an EMBL/GenBank/DDBJ whole genome shotgun (WGS) entry which is preliminary data.</text>
</comment>
<dbReference type="Gene3D" id="3.30.70.1230">
    <property type="entry name" value="Nucleotide cyclase"/>
    <property type="match status" value="1"/>
</dbReference>
<evidence type="ECO:0000313" key="4">
    <source>
        <dbReference type="Proteomes" id="UP001295423"/>
    </source>
</evidence>
<feature type="transmembrane region" description="Helical" evidence="2">
    <location>
        <begin position="372"/>
        <end position="394"/>
    </location>
</feature>
<gene>
    <name evidence="3" type="ORF">CYCCA115_LOCUS21246</name>
</gene>
<dbReference type="InterPro" id="IPR029787">
    <property type="entry name" value="Nucleotide_cyclase"/>
</dbReference>
<dbReference type="PANTHER" id="PTHR43336">
    <property type="entry name" value="OXYGEN SENSOR HISTIDINE KINASE RESPONSE REGULATOR DEVS/DOSS"/>
    <property type="match status" value="1"/>
</dbReference>
<dbReference type="Proteomes" id="UP001295423">
    <property type="component" value="Unassembled WGS sequence"/>
</dbReference>
<dbReference type="PANTHER" id="PTHR43336:SF3">
    <property type="entry name" value="GUANYLATE CYCLASE DOMAIN-CONTAINING PROTEIN"/>
    <property type="match status" value="1"/>
</dbReference>
<keyword evidence="2" id="KW-0812">Transmembrane</keyword>
<evidence type="ECO:0000256" key="1">
    <source>
        <dbReference type="SAM" id="MobiDB-lite"/>
    </source>
</evidence>
<dbReference type="EMBL" id="CAKOGP040002214">
    <property type="protein sequence ID" value="CAJ1965653.1"/>
    <property type="molecule type" value="Genomic_DNA"/>
</dbReference>
<dbReference type="SUPFAM" id="SSF55073">
    <property type="entry name" value="Nucleotide cyclase"/>
    <property type="match status" value="1"/>
</dbReference>
<name>A0AAD2G7G0_9STRA</name>
<keyword evidence="4" id="KW-1185">Reference proteome</keyword>
<feature type="transmembrane region" description="Helical" evidence="2">
    <location>
        <begin position="458"/>
        <end position="483"/>
    </location>
</feature>
<keyword evidence="2" id="KW-1133">Transmembrane helix</keyword>
<feature type="transmembrane region" description="Helical" evidence="2">
    <location>
        <begin position="426"/>
        <end position="446"/>
    </location>
</feature>
<protein>
    <recommendedName>
        <fullName evidence="5">Guanylate cyclase domain-containing protein</fullName>
    </recommendedName>
</protein>
<accession>A0AAD2G7G0</accession>
<feature type="transmembrane region" description="Helical" evidence="2">
    <location>
        <begin position="842"/>
        <end position="863"/>
    </location>
</feature>
<reference evidence="3" key="1">
    <citation type="submission" date="2023-08" db="EMBL/GenBank/DDBJ databases">
        <authorList>
            <person name="Audoor S."/>
            <person name="Bilcke G."/>
        </authorList>
    </citation>
    <scope>NUCLEOTIDE SEQUENCE</scope>
</reference>
<evidence type="ECO:0008006" key="5">
    <source>
        <dbReference type="Google" id="ProtNLM"/>
    </source>
</evidence>
<sequence>MDSNTGLSALPPVTEFLDEDLSNAGSSQFEVDKQPVRRTYSAPLHVPEGNPGSTFGRLAQGLKNRRSISGANKNNASSMDLGSASDHGPRPKGKRSSASPTLGSRMSSGIGAINEDLEHSWRGEKNDELSSYSYHGTRDSIHQRSFNRNSQKSRNGSSSPTRGVRRSNSLEVSKKSSTEASPAGRLSSIILPGSLGAKVSKRSQTVRSSIAKRSNTLFSFGTNGQNMEDDDYDGELHEMYNRETLYRGYSVGDAVLVFSNNRFSSCVNRFGFPPGQGRTAEEKTGPYLFVLGKLQQIHFEENSVFYTVRRADTDVDVRGTPALMEPLESKEGEAAARKAAQDYASAKEPLEQLLSAVSSPVEQREKRGVVKVLESIFVVLLLPFFWIYDCFVYIAGARLYRWGSACLDAIRRQSLMFLNGTKPYQLSTRLTMVNFFVLCSLWYSFVDQARLAFISVKYDNVLAIVNFAIWVVLVLELFLEVFIRPDGYHDLIESDKAYTPITVRYITGVHLFVESVSLLCFVPEFFCLFSFEMTCDGRPLFSFMHACMAAISGPDARHALYGLVFHAVVRLRVFGLLRHWRNFWVNQNFLKRYAGLSPREIRALVKQENEDTVMENVDSSDRFLSDDNTHRLTIKQMQQQQEGGVISLINASNIGAALMVTNSYRAMTLLCVITGVFPMISLLVFSGITNTVASDMAWQLQGTNLMLQGSNATSDTNCAFLEDTVRSWINSWDYMEKTLTTTDTNKYLLGLAISPARCLENFQSMQLEDYIYQEVECETLGAWEYEIDFPGNCSQFHYSKAFWEQDIRIGNIQRQHFAEDGGDEIYSVTALFNHTRAMENSALSSFLLQLCLVLTVMTSLIVLRKDAKRNVLGPLRSMLKIVARYAKNPLSEENPGKYGVDFSDSESDDFSDDEDGEFQTDETEQLIRAVAKITDLLRKCWGVAGAGIISTNLASRETALAEVFNPTVPGKSVYALFAFAAINGFDHCLRALGGDVMILINDVAAVLHREVFRWGFEDSGQCNKNLGEAFLMVFRIGLVKEVLEKLEEATKVVFSSSDTKKMTVRKRSLKRESGSFEGIQRLRRTSKIQRHHGAADAMQLSLQSLPGISTFTDRAVIGMLKSFAGIHRDRKLMAYGRDFRLSAGVGTFDINMVFGMDAGWAVEGAVGSEYKIDATYLSPHVNMASRMMMACKQYGVTIMLSEAVQELMSNVAKSKLRSLDRVTVKGSTWVQKIYTYDARYKGADFFLYHQSEDLADMDAERYNENIWNDDQDLKAMQHHITEDFTKCFNAGMKLYLDGDWPEAIQQLTKANDHMIDAAFDEGYLHDETDLPPDREELSRECSDGPTVYLINFMKSQGSVAPPNWNGWHPLLSK</sequence>
<keyword evidence="2" id="KW-0472">Membrane</keyword>
<evidence type="ECO:0000313" key="3">
    <source>
        <dbReference type="EMBL" id="CAJ1965653.1"/>
    </source>
</evidence>
<feature type="compositionally biased region" description="Polar residues" evidence="1">
    <location>
        <begin position="96"/>
        <end position="107"/>
    </location>
</feature>
<organism evidence="3 4">
    <name type="scientific">Cylindrotheca closterium</name>
    <dbReference type="NCBI Taxonomy" id="2856"/>
    <lineage>
        <taxon>Eukaryota</taxon>
        <taxon>Sar</taxon>
        <taxon>Stramenopiles</taxon>
        <taxon>Ochrophyta</taxon>
        <taxon>Bacillariophyta</taxon>
        <taxon>Bacillariophyceae</taxon>
        <taxon>Bacillariophycidae</taxon>
        <taxon>Bacillariales</taxon>
        <taxon>Bacillariaceae</taxon>
        <taxon>Cylindrotheca</taxon>
    </lineage>
</organism>
<feature type="compositionally biased region" description="Polar residues" evidence="1">
    <location>
        <begin position="67"/>
        <end position="80"/>
    </location>
</feature>
<proteinExistence type="predicted"/>
<feature type="region of interest" description="Disordered" evidence="1">
    <location>
        <begin position="137"/>
        <end position="185"/>
    </location>
</feature>
<feature type="region of interest" description="Disordered" evidence="1">
    <location>
        <begin position="19"/>
        <end position="119"/>
    </location>
</feature>
<feature type="compositionally biased region" description="Polar residues" evidence="1">
    <location>
        <begin position="143"/>
        <end position="171"/>
    </location>
</feature>